<comment type="caution">
    <text evidence="2">The sequence shown here is derived from an EMBL/GenBank/DDBJ whole genome shotgun (WGS) entry which is preliminary data.</text>
</comment>
<dbReference type="EMBL" id="AMZH03018523">
    <property type="protein sequence ID" value="RRT41501.1"/>
    <property type="molecule type" value="Genomic_DNA"/>
</dbReference>
<keyword evidence="1" id="KW-1133">Transmembrane helix</keyword>
<protein>
    <submittedName>
        <fullName evidence="2">Uncharacterized protein</fullName>
    </submittedName>
</protein>
<keyword evidence="1" id="KW-0472">Membrane</keyword>
<keyword evidence="1" id="KW-0812">Transmembrane</keyword>
<dbReference type="AlphaFoldDB" id="A0A426XPY0"/>
<evidence type="ECO:0000313" key="2">
    <source>
        <dbReference type="EMBL" id="RRT41501.1"/>
    </source>
</evidence>
<sequence length="114" mass="13533">MQSLAEFGSPHQLGCWIPCWYCRWRDYFFLRSWAVDQWLSSGKTLSIMARSLENMSRVIGRLQVLLRVLLLKFLDLFFRFFNRFYHGKLPFFAAMIVALKFVAMLTKALRRSVA</sequence>
<feature type="transmembrane region" description="Helical" evidence="1">
    <location>
        <begin position="91"/>
        <end position="109"/>
    </location>
</feature>
<reference evidence="2 3" key="1">
    <citation type="journal article" date="2014" name="Agronomy (Basel)">
        <title>A Draft Genome Sequence for Ensete ventricosum, the Drought-Tolerant Tree Against Hunger.</title>
        <authorList>
            <person name="Harrison J."/>
            <person name="Moore K.A."/>
            <person name="Paszkiewicz K."/>
            <person name="Jones T."/>
            <person name="Grant M."/>
            <person name="Ambacheew D."/>
            <person name="Muzemil S."/>
            <person name="Studholme D.J."/>
        </authorList>
    </citation>
    <scope>NUCLEOTIDE SEQUENCE [LARGE SCALE GENOMIC DNA]</scope>
</reference>
<proteinExistence type="predicted"/>
<organism evidence="2 3">
    <name type="scientific">Ensete ventricosum</name>
    <name type="common">Abyssinian banana</name>
    <name type="synonym">Musa ensete</name>
    <dbReference type="NCBI Taxonomy" id="4639"/>
    <lineage>
        <taxon>Eukaryota</taxon>
        <taxon>Viridiplantae</taxon>
        <taxon>Streptophyta</taxon>
        <taxon>Embryophyta</taxon>
        <taxon>Tracheophyta</taxon>
        <taxon>Spermatophyta</taxon>
        <taxon>Magnoliopsida</taxon>
        <taxon>Liliopsida</taxon>
        <taxon>Zingiberales</taxon>
        <taxon>Musaceae</taxon>
        <taxon>Ensete</taxon>
    </lineage>
</organism>
<dbReference type="Proteomes" id="UP000287651">
    <property type="component" value="Unassembled WGS sequence"/>
</dbReference>
<accession>A0A426XPY0</accession>
<evidence type="ECO:0000256" key="1">
    <source>
        <dbReference type="SAM" id="Phobius"/>
    </source>
</evidence>
<name>A0A426XPY0_ENSVE</name>
<evidence type="ECO:0000313" key="3">
    <source>
        <dbReference type="Proteomes" id="UP000287651"/>
    </source>
</evidence>
<gene>
    <name evidence="2" type="ORF">B296_00010780</name>
</gene>